<evidence type="ECO:0000313" key="2">
    <source>
        <dbReference type="Proteomes" id="UP001233999"/>
    </source>
</evidence>
<keyword evidence="2" id="KW-1185">Reference proteome</keyword>
<name>A0AAD7ZYQ9_DIPPU</name>
<comment type="caution">
    <text evidence="1">The sequence shown here is derived from an EMBL/GenBank/DDBJ whole genome shotgun (WGS) entry which is preliminary data.</text>
</comment>
<sequence>SLSRSFQKSHIKVLDLAANQFTDSGIEFFLNTIKKQYPIKALYLWENDIGKKSARVLRRMLYSGVFVQEALDVLIYRVDGELRVARNPVDKYKHIYCCVGDYGHPQPVRVKPTGPDVIPTQRIHQRKRVTHKQTISAICPQATTCSEITDVKSLPGIECQKKCEDTLDQ</sequence>
<dbReference type="Proteomes" id="UP001233999">
    <property type="component" value="Unassembled WGS sequence"/>
</dbReference>
<dbReference type="Gene3D" id="3.80.10.10">
    <property type="entry name" value="Ribonuclease Inhibitor"/>
    <property type="match status" value="1"/>
</dbReference>
<accession>A0AAD7ZYQ9</accession>
<dbReference type="SUPFAM" id="SSF52047">
    <property type="entry name" value="RNI-like"/>
    <property type="match status" value="1"/>
</dbReference>
<dbReference type="AlphaFoldDB" id="A0AAD7ZYQ9"/>
<feature type="non-terminal residue" evidence="1">
    <location>
        <position position="1"/>
    </location>
</feature>
<reference evidence="1" key="1">
    <citation type="journal article" date="2023" name="IScience">
        <title>Live-bearing cockroach genome reveals convergent evolutionary mechanisms linked to viviparity in insects and beyond.</title>
        <authorList>
            <person name="Fouks B."/>
            <person name="Harrison M.C."/>
            <person name="Mikhailova A.A."/>
            <person name="Marchal E."/>
            <person name="English S."/>
            <person name="Carruthers M."/>
            <person name="Jennings E.C."/>
            <person name="Chiamaka E.L."/>
            <person name="Frigard R.A."/>
            <person name="Pippel M."/>
            <person name="Attardo G.M."/>
            <person name="Benoit J.B."/>
            <person name="Bornberg-Bauer E."/>
            <person name="Tobe S.S."/>
        </authorList>
    </citation>
    <scope>NUCLEOTIDE SEQUENCE</scope>
    <source>
        <strain evidence="1">Stay&amp;Tobe</strain>
    </source>
</reference>
<protein>
    <submittedName>
        <fullName evidence="1">Uncharacterized protein</fullName>
    </submittedName>
</protein>
<dbReference type="EMBL" id="JASPKZ010004952">
    <property type="protein sequence ID" value="KAJ9589309.1"/>
    <property type="molecule type" value="Genomic_DNA"/>
</dbReference>
<dbReference type="InterPro" id="IPR032675">
    <property type="entry name" value="LRR_dom_sf"/>
</dbReference>
<reference evidence="1" key="2">
    <citation type="submission" date="2023-05" db="EMBL/GenBank/DDBJ databases">
        <authorList>
            <person name="Fouks B."/>
        </authorList>
    </citation>
    <scope>NUCLEOTIDE SEQUENCE</scope>
    <source>
        <strain evidence="1">Stay&amp;Tobe</strain>
        <tissue evidence="1">Testes</tissue>
    </source>
</reference>
<organism evidence="1 2">
    <name type="scientific">Diploptera punctata</name>
    <name type="common">Pacific beetle cockroach</name>
    <dbReference type="NCBI Taxonomy" id="6984"/>
    <lineage>
        <taxon>Eukaryota</taxon>
        <taxon>Metazoa</taxon>
        <taxon>Ecdysozoa</taxon>
        <taxon>Arthropoda</taxon>
        <taxon>Hexapoda</taxon>
        <taxon>Insecta</taxon>
        <taxon>Pterygota</taxon>
        <taxon>Neoptera</taxon>
        <taxon>Polyneoptera</taxon>
        <taxon>Dictyoptera</taxon>
        <taxon>Blattodea</taxon>
        <taxon>Blaberoidea</taxon>
        <taxon>Blaberidae</taxon>
        <taxon>Diplopterinae</taxon>
        <taxon>Diploptera</taxon>
    </lineage>
</organism>
<evidence type="ECO:0000313" key="1">
    <source>
        <dbReference type="EMBL" id="KAJ9589309.1"/>
    </source>
</evidence>
<gene>
    <name evidence="1" type="ORF">L9F63_017485</name>
</gene>
<feature type="non-terminal residue" evidence="1">
    <location>
        <position position="169"/>
    </location>
</feature>
<proteinExistence type="predicted"/>